<evidence type="ECO:0000313" key="3">
    <source>
        <dbReference type="Proteomes" id="UP001165190"/>
    </source>
</evidence>
<feature type="region of interest" description="Disordered" evidence="1">
    <location>
        <begin position="1"/>
        <end position="24"/>
    </location>
</feature>
<gene>
    <name evidence="2" type="ORF">HRI_000344800</name>
</gene>
<name>A0A9W7LKM1_HIBTR</name>
<evidence type="ECO:0000313" key="2">
    <source>
        <dbReference type="EMBL" id="GMI66755.1"/>
    </source>
</evidence>
<proteinExistence type="predicted"/>
<accession>A0A9W7LKM1</accession>
<protein>
    <submittedName>
        <fullName evidence="2">Uncharacterized protein</fullName>
    </submittedName>
</protein>
<dbReference type="EMBL" id="BSYR01000004">
    <property type="protein sequence ID" value="GMI66755.1"/>
    <property type="molecule type" value="Genomic_DNA"/>
</dbReference>
<sequence length="74" mass="8267">MKVKPFHSPENEDDDDNGTNGSLTFIDPPDVAAYASWLVKHPSALNTFDSITKEEKGNRVVVFLDSNLWGFPPF</sequence>
<dbReference type="Proteomes" id="UP001165190">
    <property type="component" value="Unassembled WGS sequence"/>
</dbReference>
<organism evidence="2 3">
    <name type="scientific">Hibiscus trionum</name>
    <name type="common">Flower of an hour</name>
    <dbReference type="NCBI Taxonomy" id="183268"/>
    <lineage>
        <taxon>Eukaryota</taxon>
        <taxon>Viridiplantae</taxon>
        <taxon>Streptophyta</taxon>
        <taxon>Embryophyta</taxon>
        <taxon>Tracheophyta</taxon>
        <taxon>Spermatophyta</taxon>
        <taxon>Magnoliopsida</taxon>
        <taxon>eudicotyledons</taxon>
        <taxon>Gunneridae</taxon>
        <taxon>Pentapetalae</taxon>
        <taxon>rosids</taxon>
        <taxon>malvids</taxon>
        <taxon>Malvales</taxon>
        <taxon>Malvaceae</taxon>
        <taxon>Malvoideae</taxon>
        <taxon>Hibiscus</taxon>
    </lineage>
</organism>
<comment type="caution">
    <text evidence="2">The sequence shown here is derived from an EMBL/GenBank/DDBJ whole genome shotgun (WGS) entry which is preliminary data.</text>
</comment>
<evidence type="ECO:0000256" key="1">
    <source>
        <dbReference type="SAM" id="MobiDB-lite"/>
    </source>
</evidence>
<keyword evidence="3" id="KW-1185">Reference proteome</keyword>
<dbReference type="AlphaFoldDB" id="A0A9W7LKM1"/>
<reference evidence="2" key="1">
    <citation type="submission" date="2023-05" db="EMBL/GenBank/DDBJ databases">
        <title>Genome and transcriptome analyses reveal genes involved in the formation of fine ridges on petal epidermal cells in Hibiscus trionum.</title>
        <authorList>
            <person name="Koshimizu S."/>
            <person name="Masuda S."/>
            <person name="Ishii T."/>
            <person name="Shirasu K."/>
            <person name="Hoshino A."/>
            <person name="Arita M."/>
        </authorList>
    </citation>
    <scope>NUCLEOTIDE SEQUENCE</scope>
    <source>
        <strain evidence="2">Hamamatsu line</strain>
    </source>
</reference>